<dbReference type="AlphaFoldDB" id="A0A916TSJ8"/>
<evidence type="ECO:0000313" key="3">
    <source>
        <dbReference type="Proteomes" id="UP000608154"/>
    </source>
</evidence>
<dbReference type="Gene3D" id="3.40.50.10540">
    <property type="entry name" value="Crotonobetainyl-coa:carnitine coa-transferase, domain 1"/>
    <property type="match status" value="1"/>
</dbReference>
<dbReference type="InterPro" id="IPR003673">
    <property type="entry name" value="CoA-Trfase_fam_III"/>
</dbReference>
<organism evidence="2 3">
    <name type="scientific">Novosphingobium endophyticum</name>
    <dbReference type="NCBI Taxonomy" id="1955250"/>
    <lineage>
        <taxon>Bacteria</taxon>
        <taxon>Pseudomonadati</taxon>
        <taxon>Pseudomonadota</taxon>
        <taxon>Alphaproteobacteria</taxon>
        <taxon>Sphingomonadales</taxon>
        <taxon>Sphingomonadaceae</taxon>
        <taxon>Novosphingobium</taxon>
    </lineage>
</organism>
<evidence type="ECO:0000256" key="1">
    <source>
        <dbReference type="ARBA" id="ARBA00022679"/>
    </source>
</evidence>
<proteinExistence type="predicted"/>
<dbReference type="Gene3D" id="3.30.1540.10">
    <property type="entry name" value="formyl-coa transferase, domain 3"/>
    <property type="match status" value="1"/>
</dbReference>
<keyword evidence="1 2" id="KW-0808">Transferase</keyword>
<dbReference type="EMBL" id="BMHK01000012">
    <property type="protein sequence ID" value="GGC02499.1"/>
    <property type="molecule type" value="Genomic_DNA"/>
</dbReference>
<gene>
    <name evidence="2" type="ORF">GCM10011494_21330</name>
</gene>
<dbReference type="Pfam" id="PF02515">
    <property type="entry name" value="CoA_transf_3"/>
    <property type="match status" value="1"/>
</dbReference>
<comment type="caution">
    <text evidence="2">The sequence shown here is derived from an EMBL/GenBank/DDBJ whole genome shotgun (WGS) entry which is preliminary data.</text>
</comment>
<reference evidence="2" key="2">
    <citation type="submission" date="2020-09" db="EMBL/GenBank/DDBJ databases">
        <authorList>
            <person name="Sun Q."/>
            <person name="Zhou Y."/>
        </authorList>
    </citation>
    <scope>NUCLEOTIDE SEQUENCE</scope>
    <source>
        <strain evidence="2">CGMCC 1.15095</strain>
    </source>
</reference>
<reference evidence="2" key="1">
    <citation type="journal article" date="2014" name="Int. J. Syst. Evol. Microbiol.">
        <title>Complete genome sequence of Corynebacterium casei LMG S-19264T (=DSM 44701T), isolated from a smear-ripened cheese.</title>
        <authorList>
            <consortium name="US DOE Joint Genome Institute (JGI-PGF)"/>
            <person name="Walter F."/>
            <person name="Albersmeier A."/>
            <person name="Kalinowski J."/>
            <person name="Ruckert C."/>
        </authorList>
    </citation>
    <scope>NUCLEOTIDE SEQUENCE</scope>
    <source>
        <strain evidence="2">CGMCC 1.15095</strain>
    </source>
</reference>
<evidence type="ECO:0000313" key="2">
    <source>
        <dbReference type="EMBL" id="GGC02499.1"/>
    </source>
</evidence>
<dbReference type="GO" id="GO:0016740">
    <property type="term" value="F:transferase activity"/>
    <property type="evidence" value="ECO:0007669"/>
    <property type="project" value="UniProtKB-KW"/>
</dbReference>
<dbReference type="SUPFAM" id="SSF89796">
    <property type="entry name" value="CoA-transferase family III (CaiB/BaiF)"/>
    <property type="match status" value="1"/>
</dbReference>
<name>A0A916TSJ8_9SPHN</name>
<dbReference type="InterPro" id="IPR044855">
    <property type="entry name" value="CoA-Trfase_III_dom3_sf"/>
</dbReference>
<dbReference type="RefSeq" id="WP_229736314.1">
    <property type="nucleotide sequence ID" value="NZ_BMHK01000012.1"/>
</dbReference>
<sequence length="407" mass="43770">MTTTMPAQTMRARGGPLQGVRVVELTKVWAGPYTGKLLAFLGAEVIRVESRSALDSSRWFSEDIDNAPGYQAVNPQKLSVQLDTRTPEGRELMLKLLASADVFIENLRPGAIKRAGLGYEEVRKVNPGLVYVSIGMYGNDGPLAYQSGYAPCFAALGGVSAMVGYEGETPQGMNIRYGDSTTGTCAAFAAVTALRHKRRTGEGQFIDVSAVEALSTMIGDTIMAHAVNGSATPCDGNRHAEMAPHGAYPSRNGEWISIAVNSDQAWKSLARLIGGDALVGDSRFADLPSRQRNLGELERIVEEWTRSRDASELVTSLQSEGIAAAKSLNTIDLVADPDLWGSGYFHSVLDVKGEQRPIMGPSWYMTEPARLMRGSPRLGEDNDYVLGDILGISPSERARLAADGVTV</sequence>
<dbReference type="PANTHER" id="PTHR48228">
    <property type="entry name" value="SUCCINYL-COA--D-CITRAMALATE COA-TRANSFERASE"/>
    <property type="match status" value="1"/>
</dbReference>
<dbReference type="InterPro" id="IPR023606">
    <property type="entry name" value="CoA-Trfase_III_dom_1_sf"/>
</dbReference>
<dbReference type="Proteomes" id="UP000608154">
    <property type="component" value="Unassembled WGS sequence"/>
</dbReference>
<keyword evidence="3" id="KW-1185">Reference proteome</keyword>
<dbReference type="PANTHER" id="PTHR48228:SF6">
    <property type="entry name" value="L-CARNITINE COA-TRANSFERASE"/>
    <property type="match status" value="1"/>
</dbReference>
<protein>
    <submittedName>
        <fullName evidence="2">CoA transferase</fullName>
    </submittedName>
</protein>
<accession>A0A916TSJ8</accession>
<dbReference type="InterPro" id="IPR050509">
    <property type="entry name" value="CoA-transferase_III"/>
</dbReference>